<evidence type="ECO:0000313" key="2">
    <source>
        <dbReference type="Proteomes" id="UP000194873"/>
    </source>
</evidence>
<dbReference type="EMBL" id="MTSE01000021">
    <property type="protein sequence ID" value="OUJ70545.1"/>
    <property type="molecule type" value="Genomic_DNA"/>
</dbReference>
<dbReference type="AlphaFoldDB" id="A0A243W707"/>
<name>A0A243W707_9BACT</name>
<protein>
    <recommendedName>
        <fullName evidence="3">TIGR02117 family protein</fullName>
    </recommendedName>
</protein>
<dbReference type="Pfam" id="PF09601">
    <property type="entry name" value="DUF2459"/>
    <property type="match status" value="1"/>
</dbReference>
<keyword evidence="2" id="KW-1185">Reference proteome</keyword>
<organism evidence="1 2">
    <name type="scientific">Hymenobacter crusticola</name>
    <dbReference type="NCBI Taxonomy" id="1770526"/>
    <lineage>
        <taxon>Bacteria</taxon>
        <taxon>Pseudomonadati</taxon>
        <taxon>Bacteroidota</taxon>
        <taxon>Cytophagia</taxon>
        <taxon>Cytophagales</taxon>
        <taxon>Hymenobacteraceae</taxon>
        <taxon>Hymenobacter</taxon>
    </lineage>
</organism>
<proteinExistence type="predicted"/>
<dbReference type="Proteomes" id="UP000194873">
    <property type="component" value="Unassembled WGS sequence"/>
</dbReference>
<dbReference type="RefSeq" id="WP_179197799.1">
    <property type="nucleotide sequence ID" value="NZ_MTSE01000021.1"/>
</dbReference>
<comment type="caution">
    <text evidence="1">The sequence shown here is derived from an EMBL/GenBank/DDBJ whole genome shotgun (WGS) entry which is preliminary data.</text>
</comment>
<accession>A0A243W707</accession>
<evidence type="ECO:0008006" key="3">
    <source>
        <dbReference type="Google" id="ProtNLM"/>
    </source>
</evidence>
<evidence type="ECO:0000313" key="1">
    <source>
        <dbReference type="EMBL" id="OUJ70545.1"/>
    </source>
</evidence>
<dbReference type="InterPro" id="IPR011727">
    <property type="entry name" value="CHP02117"/>
</dbReference>
<gene>
    <name evidence="1" type="ORF">BXP70_23605</name>
</gene>
<sequence>MTGTLVPVNQQFRQTPGGVSIFVVSNGFHSDVVVPLREPRTQLDWLQKLGQPAWASQFAGYKFVAFGWGSEGFFLDSYGGHFPRLGTTLRAALPGRALMHVGFYPAAPAGPRVVPLQISMAQYQKLTQLIEQSFQPDSVGHFALRNSAGYTAHDFFFRAGGRYHLLHTCNDWTNRTLGRAGIRAALKAPLAASVLYQVRKAR</sequence>
<reference evidence="1 2" key="1">
    <citation type="submission" date="2017-01" db="EMBL/GenBank/DDBJ databases">
        <title>A new Hymenobacter.</title>
        <authorList>
            <person name="Liang Y."/>
            <person name="Feng F."/>
        </authorList>
    </citation>
    <scope>NUCLEOTIDE SEQUENCE [LARGE SCALE GENOMIC DNA]</scope>
    <source>
        <strain evidence="1">MIMBbqt21</strain>
    </source>
</reference>